<reference evidence="3" key="1">
    <citation type="submission" date="2018-03" db="EMBL/GenBank/DDBJ databases">
        <title>Cross-interface Injection: A General Nanoliter Liquid Handling Method Applied to Single Cells Genome Amplification Automated Nanoliter Liquid Handling Applied to Single Cell Multiple Displacement Amplification.</title>
        <authorList>
            <person name="Yun J."/>
            <person name="Xu P."/>
            <person name="Xu J."/>
            <person name="Dai X."/>
            <person name="Wang Y."/>
            <person name="Zheng X."/>
            <person name="Cao C."/>
            <person name="Yi Q."/>
            <person name="Zhu Y."/>
            <person name="Wang L."/>
            <person name="Dong Z."/>
            <person name="Huang Y."/>
            <person name="Huang L."/>
            <person name="Du W."/>
        </authorList>
    </citation>
    <scope>NUCLEOTIDE SEQUENCE [LARGE SCALE GENOMIC DNA]</scope>
    <source>
        <strain evidence="3">Z-D3-2</strain>
    </source>
</reference>
<evidence type="ECO:0000313" key="3">
    <source>
        <dbReference type="EMBL" id="PTB84436.1"/>
    </source>
</evidence>
<name>A0A2T4CS95_9GAMM</name>
<evidence type="ECO:0000256" key="1">
    <source>
        <dbReference type="ARBA" id="ARBA00023002"/>
    </source>
</evidence>
<dbReference type="PANTHER" id="PTHR43876">
    <property type="entry name" value="UBIQUINONE BIOSYNTHESIS MONOOXYGENASE COQ6, MITOCHONDRIAL"/>
    <property type="match status" value="1"/>
</dbReference>
<dbReference type="InterPro" id="IPR036188">
    <property type="entry name" value="FAD/NAD-bd_sf"/>
</dbReference>
<feature type="non-terminal residue" evidence="3">
    <location>
        <position position="74"/>
    </location>
</feature>
<proteinExistence type="predicted"/>
<dbReference type="GO" id="GO:0008682">
    <property type="term" value="F:3-demethoxyubiquinol 3-hydroxylase activity"/>
    <property type="evidence" value="ECO:0007669"/>
    <property type="project" value="TreeGrafter"/>
</dbReference>
<dbReference type="EMBL" id="PYVN01000235">
    <property type="protein sequence ID" value="PTB84436.1"/>
    <property type="molecule type" value="Genomic_DNA"/>
</dbReference>
<comment type="caution">
    <text evidence="3">The sequence shown here is derived from an EMBL/GenBank/DDBJ whole genome shotgun (WGS) entry which is preliminary data.</text>
</comment>
<keyword evidence="1" id="KW-0560">Oxidoreductase</keyword>
<sequence length="74" mass="7578">MQIIVVGGGMVGAVSALALARAGHQVTVIEAGDSPLASQPAAQWDIRISSVHRANLDWLEALGVLASVSAEKIC</sequence>
<dbReference type="Gene3D" id="3.50.50.60">
    <property type="entry name" value="FAD/NAD(P)-binding domain"/>
    <property type="match status" value="1"/>
</dbReference>
<protein>
    <submittedName>
        <fullName evidence="3">2-octaprenyl-3-methyl-6-methoxy-1,4-benzoquinol hydroxylase</fullName>
    </submittedName>
</protein>
<dbReference type="SUPFAM" id="SSF51905">
    <property type="entry name" value="FAD/NAD(P)-binding domain"/>
    <property type="match status" value="1"/>
</dbReference>
<feature type="domain" description="FAD dependent oxidoreductase" evidence="2">
    <location>
        <begin position="3"/>
        <end position="35"/>
    </location>
</feature>
<dbReference type="InterPro" id="IPR051205">
    <property type="entry name" value="UbiH/COQ6_monooxygenase"/>
</dbReference>
<dbReference type="AlphaFoldDB" id="A0A2T4CS95"/>
<accession>A0A2T4CS95</accession>
<evidence type="ECO:0000259" key="2">
    <source>
        <dbReference type="Pfam" id="PF01266"/>
    </source>
</evidence>
<organism evidence="3">
    <name type="scientific">Pseudidiomarina aestuarii</name>
    <dbReference type="NCBI Taxonomy" id="624146"/>
    <lineage>
        <taxon>Bacteria</taxon>
        <taxon>Pseudomonadati</taxon>
        <taxon>Pseudomonadota</taxon>
        <taxon>Gammaproteobacteria</taxon>
        <taxon>Alteromonadales</taxon>
        <taxon>Idiomarinaceae</taxon>
        <taxon>Pseudidiomarina</taxon>
    </lineage>
</organism>
<gene>
    <name evidence="3" type="primary">ubiF</name>
    <name evidence="3" type="synonym">yleB</name>
    <name evidence="3" type="ORF">C9940_06380</name>
</gene>
<dbReference type="Pfam" id="PF01266">
    <property type="entry name" value="DAO"/>
    <property type="match status" value="1"/>
</dbReference>
<dbReference type="InterPro" id="IPR006076">
    <property type="entry name" value="FAD-dep_OxRdtase"/>
</dbReference>
<dbReference type="PANTHER" id="PTHR43876:SF10">
    <property type="entry name" value="3-DEMETHOXYUBIQUINOL 3-HYDROXYLASE"/>
    <property type="match status" value="1"/>
</dbReference>